<evidence type="ECO:0000313" key="3">
    <source>
        <dbReference type="Proteomes" id="UP001432027"/>
    </source>
</evidence>
<feature type="compositionally biased region" description="Polar residues" evidence="1">
    <location>
        <begin position="104"/>
        <end position="128"/>
    </location>
</feature>
<feature type="compositionally biased region" description="Acidic residues" evidence="1">
    <location>
        <begin position="166"/>
        <end position="175"/>
    </location>
</feature>
<feature type="region of interest" description="Disordered" evidence="1">
    <location>
        <begin position="1"/>
        <end position="322"/>
    </location>
</feature>
<feature type="compositionally biased region" description="Acidic residues" evidence="1">
    <location>
        <begin position="293"/>
        <end position="304"/>
    </location>
</feature>
<proteinExistence type="predicted"/>
<organism evidence="2 3">
    <name type="scientific">Pristionchus entomophagus</name>
    <dbReference type="NCBI Taxonomy" id="358040"/>
    <lineage>
        <taxon>Eukaryota</taxon>
        <taxon>Metazoa</taxon>
        <taxon>Ecdysozoa</taxon>
        <taxon>Nematoda</taxon>
        <taxon>Chromadorea</taxon>
        <taxon>Rhabditida</taxon>
        <taxon>Rhabditina</taxon>
        <taxon>Diplogasteromorpha</taxon>
        <taxon>Diplogasteroidea</taxon>
        <taxon>Neodiplogasteridae</taxon>
        <taxon>Pristionchus</taxon>
    </lineage>
</organism>
<keyword evidence="3" id="KW-1185">Reference proteome</keyword>
<dbReference type="EMBL" id="BTSX01000006">
    <property type="protein sequence ID" value="GMT07154.1"/>
    <property type="molecule type" value="Genomic_DNA"/>
</dbReference>
<protein>
    <submittedName>
        <fullName evidence="2">Uncharacterized protein</fullName>
    </submittedName>
</protein>
<evidence type="ECO:0000313" key="2">
    <source>
        <dbReference type="EMBL" id="GMT07154.1"/>
    </source>
</evidence>
<comment type="caution">
    <text evidence="2">The sequence shown here is derived from an EMBL/GenBank/DDBJ whole genome shotgun (WGS) entry which is preliminary data.</text>
</comment>
<name>A0AAV5ULE7_9BILA</name>
<sequence length="322" mass="36506">NGLIIMSSRPRPRSSRNGTEEASTSVDPHSPRVIRCKSSSTVKNTRRPRRSGNQHVNYADSPEPVGSESGIKKEEPDNDEDTVSPVVEKRKPGRPRKSDEKTTPQKTNGSTRRSDSEQITPRRSSKATANVAVVDSDSDEEECSQNPNSSTKKKRKLLPPKPKQEEDNEEEEDEETALRTRKRTRAGVNVIAPSDEEDLTSPRRYPLRKTLNLEDNADQDDSGPSTSSTTRRKIEKMKQEMLSDEEEEEIVPRKIRRSARFSAKESDQEREEESENTSRPRRSTRLKPIDFEIGSDESAMEVEEVAMPKTRRSGRREESSDD</sequence>
<dbReference type="AlphaFoldDB" id="A0AAV5ULE7"/>
<dbReference type="Proteomes" id="UP001432027">
    <property type="component" value="Unassembled WGS sequence"/>
</dbReference>
<evidence type="ECO:0000256" key="1">
    <source>
        <dbReference type="SAM" id="MobiDB-lite"/>
    </source>
</evidence>
<feature type="non-terminal residue" evidence="2">
    <location>
        <position position="322"/>
    </location>
</feature>
<accession>A0AAV5ULE7</accession>
<gene>
    <name evidence="2" type="ORF">PENTCL1PPCAC_29328</name>
</gene>
<feature type="non-terminal residue" evidence="2">
    <location>
        <position position="1"/>
    </location>
</feature>
<reference evidence="2" key="1">
    <citation type="submission" date="2023-10" db="EMBL/GenBank/DDBJ databases">
        <title>Genome assembly of Pristionchus species.</title>
        <authorList>
            <person name="Yoshida K."/>
            <person name="Sommer R.J."/>
        </authorList>
    </citation>
    <scope>NUCLEOTIDE SEQUENCE</scope>
    <source>
        <strain evidence="2">RS0144</strain>
    </source>
</reference>